<gene>
    <name evidence="1" type="ORF">PYCCODRAFT_792128</name>
</gene>
<evidence type="ECO:0000313" key="2">
    <source>
        <dbReference type="Proteomes" id="UP000193067"/>
    </source>
</evidence>
<reference evidence="1 2" key="1">
    <citation type="journal article" date="2015" name="Biotechnol. Biofuels">
        <title>Enhanced degradation of softwood versus hardwood by the white-rot fungus Pycnoporus coccineus.</title>
        <authorList>
            <person name="Couturier M."/>
            <person name="Navarro D."/>
            <person name="Chevret D."/>
            <person name="Henrissat B."/>
            <person name="Piumi F."/>
            <person name="Ruiz-Duenas F.J."/>
            <person name="Martinez A.T."/>
            <person name="Grigoriev I.V."/>
            <person name="Riley R."/>
            <person name="Lipzen A."/>
            <person name="Berrin J.G."/>
            <person name="Master E.R."/>
            <person name="Rosso M.N."/>
        </authorList>
    </citation>
    <scope>NUCLEOTIDE SEQUENCE [LARGE SCALE GENOMIC DNA]</scope>
    <source>
        <strain evidence="1 2">BRFM310</strain>
    </source>
</reference>
<proteinExistence type="predicted"/>
<accession>A0A1Y2J0Y3</accession>
<dbReference type="EMBL" id="KZ084089">
    <property type="protein sequence ID" value="OSD07059.1"/>
    <property type="molecule type" value="Genomic_DNA"/>
</dbReference>
<dbReference type="AlphaFoldDB" id="A0A1Y2J0Y3"/>
<name>A0A1Y2J0Y3_TRAC3</name>
<dbReference type="Proteomes" id="UP000193067">
    <property type="component" value="Unassembled WGS sequence"/>
</dbReference>
<protein>
    <submittedName>
        <fullName evidence="1">Uncharacterized protein</fullName>
    </submittedName>
</protein>
<keyword evidence="2" id="KW-1185">Reference proteome</keyword>
<sequence>MRTLGISARALQFSHQFLCAGPSRQAVSGQRWISVTRSRSLSRTSEFNSSGSQSRSGLRCEAWTCSLIIGFSISQADVLIFYQPSKWSCEHQTWRSRPWRYPTPSTRTHGEEWLFAPHGVVSTRGRFLSACP</sequence>
<organism evidence="1 2">
    <name type="scientific">Trametes coccinea (strain BRFM310)</name>
    <name type="common">Pycnoporus coccineus</name>
    <dbReference type="NCBI Taxonomy" id="1353009"/>
    <lineage>
        <taxon>Eukaryota</taxon>
        <taxon>Fungi</taxon>
        <taxon>Dikarya</taxon>
        <taxon>Basidiomycota</taxon>
        <taxon>Agaricomycotina</taxon>
        <taxon>Agaricomycetes</taxon>
        <taxon>Polyporales</taxon>
        <taxon>Polyporaceae</taxon>
        <taxon>Trametes</taxon>
    </lineage>
</organism>
<evidence type="ECO:0000313" key="1">
    <source>
        <dbReference type="EMBL" id="OSD07059.1"/>
    </source>
</evidence>